<accession>A0A512T3K2</accession>
<gene>
    <name evidence="1" type="ORF">KLO01_27180</name>
</gene>
<keyword evidence="2" id="KW-1185">Reference proteome</keyword>
<proteinExistence type="predicted"/>
<name>A0A512T3K2_9MICO</name>
<evidence type="ECO:0000313" key="1">
    <source>
        <dbReference type="EMBL" id="GEQ14671.1"/>
    </source>
</evidence>
<evidence type="ECO:0000313" key="2">
    <source>
        <dbReference type="Proteomes" id="UP000321793"/>
    </source>
</evidence>
<dbReference type="EMBL" id="BKBA01000009">
    <property type="protein sequence ID" value="GEQ14671.1"/>
    <property type="molecule type" value="Genomic_DNA"/>
</dbReference>
<comment type="caution">
    <text evidence="1">The sequence shown here is derived from an EMBL/GenBank/DDBJ whole genome shotgun (WGS) entry which is preliminary data.</text>
</comment>
<reference evidence="1 2" key="1">
    <citation type="submission" date="2019-07" db="EMBL/GenBank/DDBJ databases">
        <title>Whole genome shotgun sequence of Knoellia locipacati NBRC 109775.</title>
        <authorList>
            <person name="Hosoyama A."/>
            <person name="Uohara A."/>
            <person name="Ohji S."/>
            <person name="Ichikawa N."/>
        </authorList>
    </citation>
    <scope>NUCLEOTIDE SEQUENCE [LARGE SCALE GENOMIC DNA]</scope>
    <source>
        <strain evidence="1 2">NBRC 109775</strain>
    </source>
</reference>
<dbReference type="AlphaFoldDB" id="A0A512T3K2"/>
<dbReference type="Proteomes" id="UP000321793">
    <property type="component" value="Unassembled WGS sequence"/>
</dbReference>
<protein>
    <submittedName>
        <fullName evidence="1">Uncharacterized protein</fullName>
    </submittedName>
</protein>
<sequence>MLLLRFAHDSDGFADAVCADSAVVSAATATRAARRIVRVRARRGSLMIIHSVVGADTGPDPDLLHARTRGQGAAIARRALCPVTWGVARRTVVP</sequence>
<organism evidence="1 2">
    <name type="scientific">Knoellia locipacati</name>
    <dbReference type="NCBI Taxonomy" id="882824"/>
    <lineage>
        <taxon>Bacteria</taxon>
        <taxon>Bacillati</taxon>
        <taxon>Actinomycetota</taxon>
        <taxon>Actinomycetes</taxon>
        <taxon>Micrococcales</taxon>
        <taxon>Intrasporangiaceae</taxon>
        <taxon>Knoellia</taxon>
    </lineage>
</organism>